<dbReference type="Pfam" id="PF12838">
    <property type="entry name" value="Fer4_7"/>
    <property type="match status" value="1"/>
</dbReference>
<dbReference type="PANTHER" id="PTHR43498:SF1">
    <property type="entry name" value="COB--COM HETERODISULFIDE REDUCTASE IRON-SULFUR SUBUNIT A"/>
    <property type="match status" value="1"/>
</dbReference>
<protein>
    <recommendedName>
        <fullName evidence="8">4Fe-4S ferredoxin-type domain-containing protein</fullName>
    </recommendedName>
</protein>
<comment type="similarity">
    <text evidence="2">Belongs to the HdrA family.</text>
</comment>
<dbReference type="PROSITE" id="PS00198">
    <property type="entry name" value="4FE4S_FER_1"/>
    <property type="match status" value="3"/>
</dbReference>
<dbReference type="InterPro" id="IPR017896">
    <property type="entry name" value="4Fe4S_Fe-S-bd"/>
</dbReference>
<evidence type="ECO:0000256" key="7">
    <source>
        <dbReference type="ARBA" id="ARBA00023014"/>
    </source>
</evidence>
<dbReference type="GO" id="GO:0051536">
    <property type="term" value="F:iron-sulfur cluster binding"/>
    <property type="evidence" value="ECO:0007669"/>
    <property type="project" value="UniProtKB-KW"/>
</dbReference>
<name>A0A8D5FN19_9BACT</name>
<dbReference type="KEGG" id="dbk:DGMP_28010"/>
<dbReference type="InterPro" id="IPR017900">
    <property type="entry name" value="4Fe4S_Fe_S_CS"/>
</dbReference>
<keyword evidence="10" id="KW-1185">Reference proteome</keyword>
<evidence type="ECO:0000256" key="4">
    <source>
        <dbReference type="ARBA" id="ARBA00022827"/>
    </source>
</evidence>
<evidence type="ECO:0000259" key="8">
    <source>
        <dbReference type="PROSITE" id="PS51379"/>
    </source>
</evidence>
<proteinExistence type="inferred from homology"/>
<evidence type="ECO:0000256" key="6">
    <source>
        <dbReference type="ARBA" id="ARBA00023004"/>
    </source>
</evidence>
<dbReference type="GO" id="GO:0016491">
    <property type="term" value="F:oxidoreductase activity"/>
    <property type="evidence" value="ECO:0007669"/>
    <property type="project" value="UniProtKB-KW"/>
</dbReference>
<evidence type="ECO:0000256" key="3">
    <source>
        <dbReference type="ARBA" id="ARBA00022723"/>
    </source>
</evidence>
<reference evidence="9" key="1">
    <citation type="submission" date="2020-09" db="EMBL/GenBank/DDBJ databases">
        <title>Desulfogranum mesoprofundum gen. nov., sp. nov., a novel mesophilic, sulfate-reducing chemolithoautotroph isolated from a deep-sea hydrothermal vent chimney in the Suiyo Seamount.</title>
        <authorList>
            <person name="Hashimoto Y."/>
            <person name="Nakagawa S."/>
        </authorList>
    </citation>
    <scope>NUCLEOTIDE SEQUENCE</scope>
    <source>
        <strain evidence="9">KT2</strain>
    </source>
</reference>
<dbReference type="InterPro" id="IPR023753">
    <property type="entry name" value="FAD/NAD-binding_dom"/>
</dbReference>
<dbReference type="Pfam" id="PF00037">
    <property type="entry name" value="Fer4"/>
    <property type="match status" value="1"/>
</dbReference>
<evidence type="ECO:0000256" key="5">
    <source>
        <dbReference type="ARBA" id="ARBA00023002"/>
    </source>
</evidence>
<comment type="cofactor">
    <cofactor evidence="1">
        <name>FAD</name>
        <dbReference type="ChEBI" id="CHEBI:57692"/>
    </cofactor>
</comment>
<gene>
    <name evidence="9" type="ORF">DGMP_28010</name>
</gene>
<dbReference type="PANTHER" id="PTHR43498">
    <property type="entry name" value="FERREDOXIN:COB-COM HETERODISULFIDE REDUCTASE SUBUNIT A"/>
    <property type="match status" value="1"/>
</dbReference>
<evidence type="ECO:0000313" key="9">
    <source>
        <dbReference type="EMBL" id="BCL62108.1"/>
    </source>
</evidence>
<keyword evidence="5" id="KW-0560">Oxidoreductase</keyword>
<evidence type="ECO:0000256" key="1">
    <source>
        <dbReference type="ARBA" id="ARBA00001974"/>
    </source>
</evidence>
<dbReference type="AlphaFoldDB" id="A0A8D5FN19"/>
<dbReference type="EMBL" id="AP024086">
    <property type="protein sequence ID" value="BCL62108.1"/>
    <property type="molecule type" value="Genomic_DNA"/>
</dbReference>
<feature type="domain" description="4Fe-4S ferredoxin-type" evidence="8">
    <location>
        <begin position="70"/>
        <end position="105"/>
    </location>
</feature>
<evidence type="ECO:0000313" key="10">
    <source>
        <dbReference type="Proteomes" id="UP000826725"/>
    </source>
</evidence>
<dbReference type="GO" id="GO:0046872">
    <property type="term" value="F:metal ion binding"/>
    <property type="evidence" value="ECO:0007669"/>
    <property type="project" value="UniProtKB-KW"/>
</dbReference>
<evidence type="ECO:0000256" key="2">
    <source>
        <dbReference type="ARBA" id="ARBA00006561"/>
    </source>
</evidence>
<sequence length="942" mass="102767">MTLSEVTGIAGSAGDFTVTVKESPRYVDMDKCIACGACTEKCPKKVDSEYDAETGKRKAIYVKYAQAVPLKYQIDPDSCIRLKKPGACGFCEKVCDAGAITFDDTEKIHEIEVGAVVLAPGFEAFDPTDSEVWGYGVYPNVITSLQLERYLSASGPTEGHLVRPSDGKPVNKVAFLQCIGSRDENLCGNGYCSSVCCMYAIKEAVIAKDHAPGLQTSIFYMDMRTHGKEFDQYLERAKNDSGVRFVRCRVNGVETDGVSGDLRLSYVNEEGRQIEEFYDMVVLSVGLQTPRHVLELARSSDIKLTADNFAATSDFAPVQTSREGIFTCGAFAGPKDIPQSVVEGSAAAAAVSDLLAPARFELSTEASFPEEKDISLETPRIGVFVCHCGSNIAGIVDVEAVEQYAETLPDVVYVERNLFSCSQDTQDMIAKRIREQNLNRIVIAACTPRTHEPLFRETLKAAGLNEYLVEMANIRNHDSWVHSGDPKAATSKAKDLVRMAVAKVVYSSSLKPISVPITQKGLVIGGGVAGMTAALNMAEQGFEVHLVERTDTLGGNALNLKHTWSGEHVPTEVSKLIDRVTASKNIVIHRRSEVIDAEGFVGNFKTTLKAKNGAKTVIEHGAGIVATGAELYIPTEYNYNSITRVVTSVQFDKLYELKEIHVKKARNFVFIQCVGSREEGHMYCSKVCCTHSVQSAIALKKENAERNVYILYRDMRTYGQREALYKEARKLGIIFINYELHGKPNVTENGQVIDVEVWDHVLHRPMKIKADMVILATAIRPKPDAAKLGQLYKVPVDGDGFFQEAHAKLRPVDFSTDGMFVAGLAHYPKPVDESVAQALAASARAVTLLSKMEVSLDAVKATVDEDYCDGCALCVDVCPYNAITLVDRKVEGGSGESKIIRINKAQCKGCGLCQGTCPKRGVSVAGFTMEQVSAQIRAALAT</sequence>
<dbReference type="Pfam" id="PF07992">
    <property type="entry name" value="Pyr_redox_2"/>
    <property type="match status" value="2"/>
</dbReference>
<organism evidence="9 10">
    <name type="scientific">Desulfomarina profundi</name>
    <dbReference type="NCBI Taxonomy" id="2772557"/>
    <lineage>
        <taxon>Bacteria</taxon>
        <taxon>Pseudomonadati</taxon>
        <taxon>Thermodesulfobacteriota</taxon>
        <taxon>Desulfobulbia</taxon>
        <taxon>Desulfobulbales</taxon>
        <taxon>Desulfobulbaceae</taxon>
        <taxon>Desulfomarina</taxon>
    </lineage>
</organism>
<keyword evidence="3" id="KW-0479">Metal-binding</keyword>
<keyword evidence="4" id="KW-0285">Flavoprotein</keyword>
<accession>A0A8D5FN19</accession>
<feature type="domain" description="4Fe-4S ferredoxin-type" evidence="8">
    <location>
        <begin position="898"/>
        <end position="927"/>
    </location>
</feature>
<dbReference type="InterPro" id="IPR039650">
    <property type="entry name" value="HdrA-like"/>
</dbReference>
<dbReference type="PROSITE" id="PS51379">
    <property type="entry name" value="4FE4S_FER_2"/>
    <property type="match status" value="4"/>
</dbReference>
<feature type="domain" description="4Fe-4S ferredoxin-type" evidence="8">
    <location>
        <begin position="23"/>
        <end position="53"/>
    </location>
</feature>
<keyword evidence="6" id="KW-0408">Iron</keyword>
<feature type="domain" description="4Fe-4S ferredoxin-type" evidence="8">
    <location>
        <begin position="859"/>
        <end position="888"/>
    </location>
</feature>
<dbReference type="Proteomes" id="UP000826725">
    <property type="component" value="Chromosome"/>
</dbReference>
<keyword evidence="4" id="KW-0274">FAD</keyword>
<keyword evidence="7" id="KW-0411">Iron-sulfur</keyword>